<accession>A0A974SAL2</accession>
<dbReference type="AlphaFoldDB" id="A0A974SAL2"/>
<protein>
    <submittedName>
        <fullName evidence="1">Uncharacterized protein</fullName>
    </submittedName>
</protein>
<dbReference type="KEGG" id="pson:JI735_19415"/>
<dbReference type="RefSeq" id="WP_039833904.1">
    <property type="nucleotide sequence ID" value="NZ_CP068595.1"/>
</dbReference>
<evidence type="ECO:0000313" key="1">
    <source>
        <dbReference type="EMBL" id="QQZ58902.1"/>
    </source>
</evidence>
<proteinExistence type="predicted"/>
<gene>
    <name evidence="1" type="ORF">JI735_19415</name>
</gene>
<reference evidence="1 2" key="1">
    <citation type="submission" date="2021-01" db="EMBL/GenBank/DDBJ databases">
        <title>Whole genome sequence of Paenibacillus sonchi LMG 24727 for comparative genomics.</title>
        <authorList>
            <person name="Lee G."/>
            <person name="Kim M.-J."/>
            <person name="Lim K."/>
            <person name="Shin J.-H."/>
        </authorList>
    </citation>
    <scope>NUCLEOTIDE SEQUENCE [LARGE SCALE GENOMIC DNA]</scope>
    <source>
        <strain evidence="1 2">LMG 24727</strain>
    </source>
</reference>
<sequence>MLKELNMAIKKQQVVSISTEDEEIYIGTPERISVVQGNVKLISDRGLVFIPLDEIKHVMRIISLSC</sequence>
<name>A0A974SAL2_9BACL</name>
<keyword evidence="2" id="KW-1185">Reference proteome</keyword>
<dbReference type="EMBL" id="CP068595">
    <property type="protein sequence ID" value="QQZ58902.1"/>
    <property type="molecule type" value="Genomic_DNA"/>
</dbReference>
<evidence type="ECO:0000313" key="2">
    <source>
        <dbReference type="Proteomes" id="UP000595841"/>
    </source>
</evidence>
<dbReference type="Proteomes" id="UP000595841">
    <property type="component" value="Chromosome"/>
</dbReference>
<organism evidence="1 2">
    <name type="scientific">Paenibacillus sonchi</name>
    <dbReference type="NCBI Taxonomy" id="373687"/>
    <lineage>
        <taxon>Bacteria</taxon>
        <taxon>Bacillati</taxon>
        <taxon>Bacillota</taxon>
        <taxon>Bacilli</taxon>
        <taxon>Bacillales</taxon>
        <taxon>Paenibacillaceae</taxon>
        <taxon>Paenibacillus</taxon>
        <taxon>Paenibacillus sonchi group</taxon>
    </lineage>
</organism>